<keyword evidence="6" id="KW-0732">Signal</keyword>
<evidence type="ECO:0000313" key="8">
    <source>
        <dbReference type="EMBL" id="CAK1595530.1"/>
    </source>
</evidence>
<dbReference type="SUPFAM" id="SSF63712">
    <property type="entry name" value="Nicotinic receptor ligand binding domain-like"/>
    <property type="match status" value="1"/>
</dbReference>
<evidence type="ECO:0000256" key="4">
    <source>
        <dbReference type="ARBA" id="ARBA00023136"/>
    </source>
</evidence>
<evidence type="ECO:0000256" key="3">
    <source>
        <dbReference type="ARBA" id="ARBA00022989"/>
    </source>
</evidence>
<dbReference type="SUPFAM" id="SSF90112">
    <property type="entry name" value="Neurotransmitter-gated ion-channel transmembrane pore"/>
    <property type="match status" value="1"/>
</dbReference>
<feature type="chain" id="PRO_5043640039" description="Neurotransmitter-gated ion-channel ligand-binding domain-containing protein" evidence="6">
    <location>
        <begin position="19"/>
        <end position="403"/>
    </location>
</feature>
<organism evidence="8 9">
    <name type="scientific">Parnassius mnemosyne</name>
    <name type="common">clouded apollo</name>
    <dbReference type="NCBI Taxonomy" id="213953"/>
    <lineage>
        <taxon>Eukaryota</taxon>
        <taxon>Metazoa</taxon>
        <taxon>Ecdysozoa</taxon>
        <taxon>Arthropoda</taxon>
        <taxon>Hexapoda</taxon>
        <taxon>Insecta</taxon>
        <taxon>Pterygota</taxon>
        <taxon>Neoptera</taxon>
        <taxon>Endopterygota</taxon>
        <taxon>Lepidoptera</taxon>
        <taxon>Glossata</taxon>
        <taxon>Ditrysia</taxon>
        <taxon>Papilionoidea</taxon>
        <taxon>Papilionidae</taxon>
        <taxon>Parnassiinae</taxon>
        <taxon>Parnassini</taxon>
        <taxon>Parnassius</taxon>
        <taxon>Driopa</taxon>
    </lineage>
</organism>
<dbReference type="AlphaFoldDB" id="A0AAV1LKT2"/>
<keyword evidence="9" id="KW-1185">Reference proteome</keyword>
<accession>A0AAV1LKT2</accession>
<dbReference type="Proteomes" id="UP001314205">
    <property type="component" value="Unassembled WGS sequence"/>
</dbReference>
<keyword evidence="2 5" id="KW-0812">Transmembrane</keyword>
<reference evidence="8 9" key="1">
    <citation type="submission" date="2023-11" db="EMBL/GenBank/DDBJ databases">
        <authorList>
            <person name="Hedman E."/>
            <person name="Englund M."/>
            <person name="Stromberg M."/>
            <person name="Nyberg Akerstrom W."/>
            <person name="Nylinder S."/>
            <person name="Jareborg N."/>
            <person name="Kallberg Y."/>
            <person name="Kronander E."/>
        </authorList>
    </citation>
    <scope>NUCLEOTIDE SEQUENCE [LARGE SCALE GENOMIC DNA]</scope>
</reference>
<dbReference type="Gene3D" id="2.70.170.10">
    <property type="entry name" value="Neurotransmitter-gated ion-channel ligand-binding domain"/>
    <property type="match status" value="1"/>
</dbReference>
<dbReference type="InterPro" id="IPR006201">
    <property type="entry name" value="Neur_channel"/>
</dbReference>
<feature type="signal peptide" evidence="6">
    <location>
        <begin position="1"/>
        <end position="18"/>
    </location>
</feature>
<dbReference type="EMBL" id="CAVLGL010000092">
    <property type="protein sequence ID" value="CAK1595530.1"/>
    <property type="molecule type" value="Genomic_DNA"/>
</dbReference>
<dbReference type="Pfam" id="PF02931">
    <property type="entry name" value="Neur_chan_LBD"/>
    <property type="match status" value="1"/>
</dbReference>
<protein>
    <recommendedName>
        <fullName evidence="7">Neurotransmitter-gated ion-channel ligand-binding domain-containing protein</fullName>
    </recommendedName>
</protein>
<keyword evidence="3 5" id="KW-1133">Transmembrane helix</keyword>
<name>A0AAV1LKT2_9NEOP</name>
<evidence type="ECO:0000256" key="5">
    <source>
        <dbReference type="SAM" id="Phobius"/>
    </source>
</evidence>
<feature type="transmembrane region" description="Helical" evidence="5">
    <location>
        <begin position="296"/>
        <end position="317"/>
    </location>
</feature>
<dbReference type="GO" id="GO:0004888">
    <property type="term" value="F:transmembrane signaling receptor activity"/>
    <property type="evidence" value="ECO:0007669"/>
    <property type="project" value="InterPro"/>
</dbReference>
<dbReference type="InterPro" id="IPR038050">
    <property type="entry name" value="Neuro_actylchol_rec"/>
</dbReference>
<feature type="domain" description="Neurotransmitter-gated ion-channel ligand-binding" evidence="7">
    <location>
        <begin position="34"/>
        <end position="180"/>
    </location>
</feature>
<evidence type="ECO:0000259" key="7">
    <source>
        <dbReference type="Pfam" id="PF02931"/>
    </source>
</evidence>
<dbReference type="InterPro" id="IPR036719">
    <property type="entry name" value="Neuro-gated_channel_TM_sf"/>
</dbReference>
<dbReference type="Gene3D" id="1.20.58.390">
    <property type="entry name" value="Neurotransmitter-gated ion-channel transmembrane domain"/>
    <property type="match status" value="1"/>
</dbReference>
<keyword evidence="4 5" id="KW-0472">Membrane</keyword>
<feature type="transmembrane region" description="Helical" evidence="5">
    <location>
        <begin position="375"/>
        <end position="396"/>
    </location>
</feature>
<evidence type="ECO:0000256" key="2">
    <source>
        <dbReference type="ARBA" id="ARBA00022692"/>
    </source>
</evidence>
<evidence type="ECO:0000313" key="9">
    <source>
        <dbReference type="Proteomes" id="UP001314205"/>
    </source>
</evidence>
<proteinExistence type="predicted"/>
<sequence length="403" mass="46575">MIVFSSGLLFFLLCFVKCDESVMDNHSPNTAWEHELRKDLLFRYNSRLPPDEINTQVALKFILKSFYFDDNEEILTIYTWVFLLWNDPRLAWNPDSYDGIMEVLISSFSIWTPRMEIYSITDEDGINFLSIDIRSLLCRVMSNGQVTCIPRFLHRTACSSKLRDWPYDTMNCTFKFGSRSKLNHVTFTFNSSRVMTMLGAEYGPGWNIINFSSGEDSKSAVKFYLNFILERQGVGLAAVILVPSLLLSILTLLCMVINVNDKTRLGLLCFSLLNQFSFLRKICTDLPKKMSEIPTVLLYLRTSIILTLLAIGITYFLCYIRGKTSPAPNFIEIFIRKMTGRYGKYLIWPRWNARGNDCDNEHVDTKDVWTDFASITNFIFMIIITVVYTSSFFALIPQQQPES</sequence>
<evidence type="ECO:0000256" key="1">
    <source>
        <dbReference type="ARBA" id="ARBA00004141"/>
    </source>
</evidence>
<dbReference type="GO" id="GO:0005230">
    <property type="term" value="F:extracellular ligand-gated monoatomic ion channel activity"/>
    <property type="evidence" value="ECO:0007669"/>
    <property type="project" value="InterPro"/>
</dbReference>
<dbReference type="InterPro" id="IPR006202">
    <property type="entry name" value="Neur_chan_lig-bd"/>
</dbReference>
<dbReference type="PANTHER" id="PTHR18945">
    <property type="entry name" value="NEUROTRANSMITTER GATED ION CHANNEL"/>
    <property type="match status" value="1"/>
</dbReference>
<evidence type="ECO:0000256" key="6">
    <source>
        <dbReference type="SAM" id="SignalP"/>
    </source>
</evidence>
<comment type="caution">
    <text evidence="8">The sequence shown here is derived from an EMBL/GenBank/DDBJ whole genome shotgun (WGS) entry which is preliminary data.</text>
</comment>
<dbReference type="InterPro" id="IPR036734">
    <property type="entry name" value="Neur_chan_lig-bd_sf"/>
</dbReference>
<dbReference type="CDD" id="cd18989">
    <property type="entry name" value="LGIC_ECD_cation"/>
    <property type="match status" value="1"/>
</dbReference>
<feature type="transmembrane region" description="Helical" evidence="5">
    <location>
        <begin position="234"/>
        <end position="257"/>
    </location>
</feature>
<dbReference type="GO" id="GO:0016020">
    <property type="term" value="C:membrane"/>
    <property type="evidence" value="ECO:0007669"/>
    <property type="project" value="UniProtKB-SubCell"/>
</dbReference>
<comment type="subcellular location">
    <subcellularLocation>
        <location evidence="1">Membrane</location>
        <topology evidence="1">Multi-pass membrane protein</topology>
    </subcellularLocation>
</comment>
<gene>
    <name evidence="8" type="ORF">PARMNEM_LOCUS14994</name>
</gene>